<keyword evidence="1" id="KW-0472">Membrane</keyword>
<comment type="caution">
    <text evidence="2">The sequence shown here is derived from an EMBL/GenBank/DDBJ whole genome shotgun (WGS) entry which is preliminary data.</text>
</comment>
<keyword evidence="1" id="KW-0812">Transmembrane</keyword>
<organism evidence="2 3">
    <name type="scientific">Methanosarcina mazei</name>
    <name type="common">Methanosarcina frisia</name>
    <dbReference type="NCBI Taxonomy" id="2209"/>
    <lineage>
        <taxon>Archaea</taxon>
        <taxon>Methanobacteriati</taxon>
        <taxon>Methanobacteriota</taxon>
        <taxon>Stenosarchaea group</taxon>
        <taxon>Methanomicrobia</taxon>
        <taxon>Methanosarcinales</taxon>
        <taxon>Methanosarcinaceae</taxon>
        <taxon>Methanosarcina</taxon>
    </lineage>
</organism>
<evidence type="ECO:0000313" key="3">
    <source>
        <dbReference type="Proteomes" id="UP000034399"/>
    </source>
</evidence>
<dbReference type="PATRIC" id="fig|2209.61.peg.3380"/>
<dbReference type="RefSeq" id="WP_048044044.1">
    <property type="nucleotide sequence ID" value="NZ_JJPA01000071.1"/>
</dbReference>
<dbReference type="AlphaFoldDB" id="A0A0F8E3V9"/>
<proteinExistence type="predicted"/>
<evidence type="ECO:0000256" key="1">
    <source>
        <dbReference type="SAM" id="Phobius"/>
    </source>
</evidence>
<sequence length="132" mass="14997">MSVNITKYILDIPQVKQLIIAIMLIFFAFSAGYGVNEVSTTENTYDVFSNKAENEVKPMMDHAVKYPTEGTLRNANNVLAVIEWSWINQNEGENKELFSEYVDACQLVIDEMQAGNEPDTTEMNRLYTSLTD</sequence>
<keyword evidence="1" id="KW-1133">Transmembrane helix</keyword>
<accession>A0A0F8E3V9</accession>
<reference evidence="2 3" key="1">
    <citation type="journal article" date="2015" name="ISME J.">
        <title>Genomic and phenotypic differentiation among Methanosarcina mazei populations from Columbia River sediment.</title>
        <authorList>
            <person name="Youngblut N.D."/>
            <person name="Wirth J.S."/>
            <person name="Henriksen J.R."/>
            <person name="Smith M."/>
            <person name="Simon H."/>
            <person name="Metcalf W.W."/>
            <person name="Whitaker R.J."/>
        </authorList>
    </citation>
    <scope>NUCLEOTIDE SEQUENCE [LARGE SCALE GENOMIC DNA]</scope>
    <source>
        <strain evidence="2 3">3.F.A.1A.1</strain>
    </source>
</reference>
<feature type="transmembrane region" description="Helical" evidence="1">
    <location>
        <begin position="18"/>
        <end position="35"/>
    </location>
</feature>
<gene>
    <name evidence="2" type="ORF">DU52_15700</name>
</gene>
<name>A0A0F8E3V9_METMZ</name>
<dbReference type="EMBL" id="JJPA01000071">
    <property type="protein sequence ID" value="KKG35372.1"/>
    <property type="molecule type" value="Genomic_DNA"/>
</dbReference>
<dbReference type="Proteomes" id="UP000034399">
    <property type="component" value="Unassembled WGS sequence"/>
</dbReference>
<evidence type="ECO:0000313" key="2">
    <source>
        <dbReference type="EMBL" id="KKG35372.1"/>
    </source>
</evidence>
<protein>
    <submittedName>
        <fullName evidence="2">Uncharacterized protein</fullName>
    </submittedName>
</protein>